<feature type="domain" description="F-box" evidence="12">
    <location>
        <begin position="76"/>
        <end position="123"/>
    </location>
</feature>
<dbReference type="Proteomes" id="UP000694387">
    <property type="component" value="Chromosome 20"/>
</dbReference>
<dbReference type="FunFam" id="1.20.1280.50:FF:000062">
    <property type="entry name" value="F-box/WD repeat-containing protein 9 isoform X2"/>
    <property type="match status" value="1"/>
</dbReference>
<name>A0A9L0IJC9_EQUAS</name>
<dbReference type="InterPro" id="IPR020472">
    <property type="entry name" value="WD40_PAC1"/>
</dbReference>
<feature type="compositionally biased region" description="Pro residues" evidence="11">
    <location>
        <begin position="48"/>
        <end position="57"/>
    </location>
</feature>
<feature type="compositionally biased region" description="Acidic residues" evidence="11">
    <location>
        <begin position="16"/>
        <end position="28"/>
    </location>
</feature>
<evidence type="ECO:0000256" key="5">
    <source>
        <dbReference type="ARBA" id="ARBA00022786"/>
    </source>
</evidence>
<dbReference type="SUPFAM" id="SSF81383">
    <property type="entry name" value="F-box domain"/>
    <property type="match status" value="1"/>
</dbReference>
<dbReference type="PANTHER" id="PTHR19855:SF34">
    <property type="entry name" value="F-BOX_WD REPEAT-CONTAINING PROTEIN 9"/>
    <property type="match status" value="1"/>
</dbReference>
<dbReference type="PROSITE" id="PS00678">
    <property type="entry name" value="WD_REPEATS_1"/>
    <property type="match status" value="2"/>
</dbReference>
<dbReference type="PRINTS" id="PR00320">
    <property type="entry name" value="GPROTEINBRPT"/>
</dbReference>
<dbReference type="SMART" id="SM00256">
    <property type="entry name" value="FBOX"/>
    <property type="match status" value="1"/>
</dbReference>
<dbReference type="InterPro" id="IPR015943">
    <property type="entry name" value="WD40/YVTN_repeat-like_dom_sf"/>
</dbReference>
<dbReference type="Gene3D" id="1.20.1280.50">
    <property type="match status" value="1"/>
</dbReference>
<dbReference type="Ensembl" id="ENSEAST00005041812.1">
    <property type="protein sequence ID" value="ENSEASP00005037158.1"/>
    <property type="gene ID" value="ENSEASG00005004179.2"/>
</dbReference>
<evidence type="ECO:0000313" key="14">
    <source>
        <dbReference type="Proteomes" id="UP000694387"/>
    </source>
</evidence>
<dbReference type="InterPro" id="IPR036047">
    <property type="entry name" value="F-box-like_dom_sf"/>
</dbReference>
<evidence type="ECO:0000256" key="6">
    <source>
        <dbReference type="ARBA" id="ARBA00022990"/>
    </source>
</evidence>
<evidence type="ECO:0000256" key="4">
    <source>
        <dbReference type="ARBA" id="ARBA00022737"/>
    </source>
</evidence>
<dbReference type="PROSITE" id="PS50082">
    <property type="entry name" value="WD_REPEATS_2"/>
    <property type="match status" value="1"/>
</dbReference>
<dbReference type="SMART" id="SM00320">
    <property type="entry name" value="WD40"/>
    <property type="match status" value="5"/>
</dbReference>
<comment type="subunit">
    <text evidence="7">Interacts with SKP1 and CUL1.</text>
</comment>
<dbReference type="Gene3D" id="2.130.10.10">
    <property type="entry name" value="YVTN repeat-like/Quinoprotein amine dehydrogenase"/>
    <property type="match status" value="1"/>
</dbReference>
<evidence type="ECO:0000256" key="1">
    <source>
        <dbReference type="ARBA" id="ARBA00003437"/>
    </source>
</evidence>
<organism evidence="13 14">
    <name type="scientific">Equus asinus</name>
    <name type="common">Donkey</name>
    <name type="synonym">Equus africanus asinus</name>
    <dbReference type="NCBI Taxonomy" id="9793"/>
    <lineage>
        <taxon>Eukaryota</taxon>
        <taxon>Metazoa</taxon>
        <taxon>Chordata</taxon>
        <taxon>Craniata</taxon>
        <taxon>Vertebrata</taxon>
        <taxon>Euteleostomi</taxon>
        <taxon>Mammalia</taxon>
        <taxon>Eutheria</taxon>
        <taxon>Laurasiatheria</taxon>
        <taxon>Perissodactyla</taxon>
        <taxon>Equidae</taxon>
        <taxon>Equus</taxon>
    </lineage>
</organism>
<reference evidence="13" key="2">
    <citation type="submission" date="2025-08" db="UniProtKB">
        <authorList>
            <consortium name="Ensembl"/>
        </authorList>
    </citation>
    <scope>IDENTIFICATION</scope>
</reference>
<dbReference type="SUPFAM" id="SSF50978">
    <property type="entry name" value="WD40 repeat-like"/>
    <property type="match status" value="1"/>
</dbReference>
<feature type="repeat" description="WD" evidence="10">
    <location>
        <begin position="169"/>
        <end position="203"/>
    </location>
</feature>
<dbReference type="FunFam" id="2.130.10.10:FF:000641">
    <property type="entry name" value="F-box/WD repeat-containing protein 9 isoform X2"/>
    <property type="match status" value="1"/>
</dbReference>
<dbReference type="Pfam" id="PF00400">
    <property type="entry name" value="WD40"/>
    <property type="match status" value="3"/>
</dbReference>
<keyword evidence="6" id="KW-0007">Acetylation</keyword>
<keyword evidence="5" id="KW-0833">Ubl conjugation pathway</keyword>
<dbReference type="Pfam" id="PF12937">
    <property type="entry name" value="F-box-like"/>
    <property type="match status" value="1"/>
</dbReference>
<gene>
    <name evidence="13" type="primary">FBXW9</name>
</gene>
<dbReference type="PANTHER" id="PTHR19855">
    <property type="entry name" value="WD40 REPEAT PROTEIN 12, 37"/>
    <property type="match status" value="1"/>
</dbReference>
<reference evidence="13 14" key="1">
    <citation type="journal article" date="2020" name="Nat. Commun.">
        <title>Donkey genomes provide new insights into domestication and selection for coat color.</title>
        <authorList>
            <person name="Wang"/>
            <person name="C."/>
            <person name="Li"/>
            <person name="H."/>
            <person name="Guo"/>
            <person name="Y."/>
            <person name="Huang"/>
            <person name="J."/>
            <person name="Sun"/>
            <person name="Y."/>
            <person name="Min"/>
            <person name="J."/>
            <person name="Wang"/>
            <person name="J."/>
            <person name="Fang"/>
            <person name="X."/>
            <person name="Zhao"/>
            <person name="Z."/>
            <person name="Wang"/>
            <person name="S."/>
            <person name="Zhang"/>
            <person name="Y."/>
            <person name="Liu"/>
            <person name="Q."/>
            <person name="Jiang"/>
            <person name="Q."/>
            <person name="Wang"/>
            <person name="X."/>
            <person name="Guo"/>
            <person name="Y."/>
            <person name="Yang"/>
            <person name="C."/>
            <person name="Wang"/>
            <person name="Y."/>
            <person name="Tian"/>
            <person name="F."/>
            <person name="Zhuang"/>
            <person name="G."/>
            <person name="Fan"/>
            <person name="Y."/>
            <person name="Gao"/>
            <person name="Q."/>
            <person name="Li"/>
            <person name="Y."/>
            <person name="Ju"/>
            <person name="Z."/>
            <person name="Li"/>
            <person name="J."/>
            <person name="Li"/>
            <person name="R."/>
            <person name="Hou"/>
            <person name="M."/>
            <person name="Yang"/>
            <person name="G."/>
            <person name="Liu"/>
            <person name="G."/>
            <person name="Liu"/>
            <person name="W."/>
            <person name="Guo"/>
            <person name="J."/>
            <person name="Pan"/>
            <person name="S."/>
            <person name="Fan"/>
            <person name="G."/>
            <person name="Zhang"/>
            <person name="W."/>
            <person name="Zhang"/>
            <person name="R."/>
            <person name="Yu"/>
            <person name="J."/>
            <person name="Zhang"/>
            <person name="X."/>
            <person name="Yin"/>
            <person name="Q."/>
            <person name="Ji"/>
            <person name="C."/>
            <person name="Jin"/>
            <person name="Y."/>
            <person name="Yue"/>
            <person name="G."/>
            <person name="Liu"/>
            <person name="M."/>
            <person name="Xu"/>
            <person name="J."/>
            <person name="Liu"/>
            <person name="S."/>
            <person name="Jordana"/>
            <person name="J."/>
            <person name="Noce"/>
            <person name="A."/>
            <person name="Amills"/>
            <person name="M."/>
            <person name="Wu"/>
            <person name="D.D."/>
            <person name="Li"/>
            <person name="S."/>
            <person name="Zhou"/>
            <person name="X. and Zhong"/>
            <person name="J."/>
        </authorList>
    </citation>
    <scope>NUCLEOTIDE SEQUENCE [LARGE SCALE GENOMIC DNA]</scope>
</reference>
<evidence type="ECO:0000256" key="7">
    <source>
        <dbReference type="ARBA" id="ARBA00062674"/>
    </source>
</evidence>
<evidence type="ECO:0000256" key="2">
    <source>
        <dbReference type="ARBA" id="ARBA00022553"/>
    </source>
</evidence>
<evidence type="ECO:0000256" key="11">
    <source>
        <dbReference type="SAM" id="MobiDB-lite"/>
    </source>
</evidence>
<feature type="region of interest" description="Disordered" evidence="11">
    <location>
        <begin position="1"/>
        <end position="28"/>
    </location>
</feature>
<dbReference type="InterPro" id="IPR001680">
    <property type="entry name" value="WD40_rpt"/>
</dbReference>
<keyword evidence="3 10" id="KW-0853">WD repeat</keyword>
<keyword evidence="2" id="KW-0597">Phosphoprotein</keyword>
<accession>A0A9L0IJC9</accession>
<keyword evidence="14" id="KW-1185">Reference proteome</keyword>
<sequence>MELPPGPRDDPRAWDDDSDPEPEPDPDAQAEAYVARVLSPPKLGLAPPRAPPLPAPATSPGALEPRAASKGPTVGAPGLLSLPPELLLEICAYLDARLVLHVLPRVCHALRDLVRDQVTWRLRAQRRVRAAYPVVEEEDFDWPAACIELEQHLSRWAEDGRWAEYFCLADGHFASIDSVLLLQGGTLCLSGSRDRNVNLWDLRQLGVEPSRVLVKALGTQRNSTHKGWVWSLAALDHRVCSGSWDSTVKLWDMAADGQQFGEIKGKAAVLCLSYRPDILVTGTYDKKVTVYDPRVGPALLKSRRLHSSAVLAVLADDRHIISGSEDHTLVVFDRRANSVLQRLQLDSYLLCMSYQEPQLWAGDNQGLLHVFANRNGCFQLVRSFDVGHRSQITGIKHSLGSLYTTSTDKTIRVHVPTDPPRTICIRNHHNVLNGVRPGPLHPAQLPRALLTPLVPARPDLCRGQPGGGRLRGPVAGGLEAAGLSRLTWMWMCWPAGWAAASLLGDLPLRWCCLCPALQAEGTRSPGPWLAGSLGWASGRGR</sequence>
<evidence type="ECO:0000256" key="9">
    <source>
        <dbReference type="ARBA" id="ARBA00079846"/>
    </source>
</evidence>
<dbReference type="AlphaFoldDB" id="A0A9L0IJC9"/>
<evidence type="ECO:0000256" key="8">
    <source>
        <dbReference type="ARBA" id="ARBA00072497"/>
    </source>
</evidence>
<evidence type="ECO:0000256" key="3">
    <source>
        <dbReference type="ARBA" id="ARBA00022574"/>
    </source>
</evidence>
<dbReference type="PROSITE" id="PS50181">
    <property type="entry name" value="FBOX"/>
    <property type="match status" value="1"/>
</dbReference>
<comment type="function">
    <text evidence="1">Substrate-recognition component of the SCF (SKP1-CUL1-F-box protein)-type E3 ubiquitin ligase complex.</text>
</comment>
<evidence type="ECO:0000256" key="10">
    <source>
        <dbReference type="PROSITE-ProRule" id="PRU00221"/>
    </source>
</evidence>
<dbReference type="GeneTree" id="ENSGT00390000006806"/>
<feature type="region of interest" description="Disordered" evidence="11">
    <location>
        <begin position="41"/>
        <end position="70"/>
    </location>
</feature>
<protein>
    <recommendedName>
        <fullName evidence="8">F-box/WD repeat-containing protein 9</fullName>
    </recommendedName>
    <alternativeName>
        <fullName evidence="9">F-box and WD-40 domain-containing protein 9</fullName>
    </alternativeName>
</protein>
<evidence type="ECO:0000313" key="13">
    <source>
        <dbReference type="Ensembl" id="ENSEASP00005037158.1"/>
    </source>
</evidence>
<keyword evidence="4" id="KW-0677">Repeat</keyword>
<dbReference type="InterPro" id="IPR001810">
    <property type="entry name" value="F-box_dom"/>
</dbReference>
<dbReference type="InterPro" id="IPR036322">
    <property type="entry name" value="WD40_repeat_dom_sf"/>
</dbReference>
<proteinExistence type="predicted"/>
<reference evidence="13" key="3">
    <citation type="submission" date="2025-09" db="UniProtKB">
        <authorList>
            <consortium name="Ensembl"/>
        </authorList>
    </citation>
    <scope>IDENTIFICATION</scope>
</reference>
<evidence type="ECO:0000259" key="12">
    <source>
        <dbReference type="PROSITE" id="PS50181"/>
    </source>
</evidence>
<dbReference type="PROSITE" id="PS50294">
    <property type="entry name" value="WD_REPEATS_REGION"/>
    <property type="match status" value="1"/>
</dbReference>
<dbReference type="InterPro" id="IPR019775">
    <property type="entry name" value="WD40_repeat_CS"/>
</dbReference>